<reference evidence="2 3" key="1">
    <citation type="submission" date="2019-01" db="EMBL/GenBank/DDBJ databases">
        <title>Spirosoma flava sp. nov., a propanil-degrading bacterium isolated from herbicide-contaminated soil.</title>
        <authorList>
            <person name="Zhang L."/>
            <person name="Jiang J.-D."/>
        </authorList>
    </citation>
    <scope>NUCLEOTIDE SEQUENCE [LARGE SCALE GENOMIC DNA]</scope>
    <source>
        <strain evidence="2 3">TY50</strain>
    </source>
</reference>
<dbReference type="EMBL" id="SBLB01000012">
    <property type="protein sequence ID" value="RYC66674.1"/>
    <property type="molecule type" value="Genomic_DNA"/>
</dbReference>
<dbReference type="Pfam" id="PF18961">
    <property type="entry name" value="DUF5703_N"/>
    <property type="match status" value="1"/>
</dbReference>
<proteinExistence type="predicted"/>
<feature type="domain" description="DUF5703" evidence="1">
    <location>
        <begin position="37"/>
        <end position="324"/>
    </location>
</feature>
<name>A0A4Q2UCS6_9BACT</name>
<organism evidence="2 3">
    <name type="scientific">Spirosoma sordidisoli</name>
    <dbReference type="NCBI Taxonomy" id="2502893"/>
    <lineage>
        <taxon>Bacteria</taxon>
        <taxon>Pseudomonadati</taxon>
        <taxon>Bacteroidota</taxon>
        <taxon>Cytophagia</taxon>
        <taxon>Cytophagales</taxon>
        <taxon>Cytophagaceae</taxon>
        <taxon>Spirosoma</taxon>
    </lineage>
</organism>
<dbReference type="RefSeq" id="WP_129606071.1">
    <property type="nucleotide sequence ID" value="NZ_SBLB01000012.1"/>
</dbReference>
<gene>
    <name evidence="2" type="ORF">EQG79_27950</name>
</gene>
<dbReference type="GO" id="GO:0005975">
    <property type="term" value="P:carbohydrate metabolic process"/>
    <property type="evidence" value="ECO:0007669"/>
    <property type="project" value="InterPro"/>
</dbReference>
<dbReference type="Gene3D" id="1.50.10.10">
    <property type="match status" value="1"/>
</dbReference>
<accession>A0A4Q2UCS6</accession>
<protein>
    <recommendedName>
        <fullName evidence="1">DUF5703 domain-containing protein</fullName>
    </recommendedName>
</protein>
<dbReference type="Proteomes" id="UP000290407">
    <property type="component" value="Unassembled WGS sequence"/>
</dbReference>
<evidence type="ECO:0000259" key="1">
    <source>
        <dbReference type="Pfam" id="PF18961"/>
    </source>
</evidence>
<dbReference type="InterPro" id="IPR043757">
    <property type="entry name" value="DUF5703_N"/>
</dbReference>
<sequence>MLNYSLIDRYLFLLAGMPFLTVFWTAQAQPLRDYNVVWTTPSRHSGESMPCGGGDVGLNVWVEGGDLLLYVSRSGTFDENNAMPKLGRLRLTLSPNPFSSSTTFRQELHLREGYVSVTGGRGTQQVRINVWVDVFRPVVRVDLSSRHPVTAQVRYENWRTQDHLLMTKEGPTTSYKTLPNLPVVQRRDEVAFTDKSVRFYHRNQDSTVFDYTVRQQGMASVKDSLWNPLRNLTFGGELRGTGMQPAGMTQGTYQNTPFTAWSLKSRKPVRTAQVTLVLHQAQSASVGAWQQALNGAISEADEALNTAQVRSRQWWGQFWERSYIYIQPDQPDSSAAPWQVGRNYQLFRYLLGCNAFGTYPTKFNGGLFTYDPVFVNPDLAFSPDFRLWGGGTFTAQNQRLVYWPLLKSGDVDLMKPQFEFYQQALPNAERRSRFYWGHGGACFTEQLENFGLPQAFEYLANQHIFNTTRSSTYDKGVEYNNWVAYTWDTVLEFCLMILDAERFTGQDVSTYLPLIESSLTFFDEHYQQEQLRRSPKPLDEQGHLVLYPGSAAETYKTAYNAVTTVAGLRAVLTRLLELPNRYLPADKRTRFQAMLTRIPPIPTRVMQGRATIAPAVTWDRINNTEIPQLYPLFPYNLYGLGKPDFDLALNTWRYDTEAAKVKDYIGWKQDNIFCARLGLTDEAARLTTLKLQNSGRRFPAFWGPGFDWTPDHNWGGSGMIGLQEMLMQTDGRTIRLLPAWPRNWNVTFKLHAPYQTVVEGRVVGGKIEQLRVSPAERAKDVVLPNK</sequence>
<evidence type="ECO:0000313" key="2">
    <source>
        <dbReference type="EMBL" id="RYC66674.1"/>
    </source>
</evidence>
<dbReference type="InterPro" id="IPR012341">
    <property type="entry name" value="6hp_glycosidase-like_sf"/>
</dbReference>
<dbReference type="AlphaFoldDB" id="A0A4Q2UCS6"/>
<dbReference type="InterPro" id="IPR008928">
    <property type="entry name" value="6-hairpin_glycosidase_sf"/>
</dbReference>
<keyword evidence="3" id="KW-1185">Reference proteome</keyword>
<comment type="caution">
    <text evidence="2">The sequence shown here is derived from an EMBL/GenBank/DDBJ whole genome shotgun (WGS) entry which is preliminary data.</text>
</comment>
<dbReference type="SUPFAM" id="SSF48208">
    <property type="entry name" value="Six-hairpin glycosidases"/>
    <property type="match status" value="1"/>
</dbReference>
<evidence type="ECO:0000313" key="3">
    <source>
        <dbReference type="Proteomes" id="UP000290407"/>
    </source>
</evidence>